<feature type="domain" description="Rad50/SbcC-type AAA" evidence="1">
    <location>
        <begin position="5"/>
        <end position="230"/>
    </location>
</feature>
<feature type="non-terminal residue" evidence="2">
    <location>
        <position position="1"/>
    </location>
</feature>
<protein>
    <recommendedName>
        <fullName evidence="1">Rad50/SbcC-type AAA domain-containing protein</fullName>
    </recommendedName>
</protein>
<proteinExistence type="predicted"/>
<dbReference type="GO" id="GO:0016887">
    <property type="term" value="F:ATP hydrolysis activity"/>
    <property type="evidence" value="ECO:0007669"/>
    <property type="project" value="InterPro"/>
</dbReference>
<dbReference type="PANTHER" id="PTHR32114:SF2">
    <property type="entry name" value="ABC TRANSPORTER ABCH.3"/>
    <property type="match status" value="1"/>
</dbReference>
<reference evidence="2" key="1">
    <citation type="journal article" date="2015" name="Nature">
        <title>Complex archaea that bridge the gap between prokaryotes and eukaryotes.</title>
        <authorList>
            <person name="Spang A."/>
            <person name="Saw J.H."/>
            <person name="Jorgensen S.L."/>
            <person name="Zaremba-Niedzwiedzka K."/>
            <person name="Martijn J."/>
            <person name="Lind A.E."/>
            <person name="van Eijk R."/>
            <person name="Schleper C."/>
            <person name="Guy L."/>
            <person name="Ettema T.J."/>
        </authorList>
    </citation>
    <scope>NUCLEOTIDE SEQUENCE</scope>
</reference>
<accession>A0A0F9DHW5</accession>
<dbReference type="GO" id="GO:0006302">
    <property type="term" value="P:double-strand break repair"/>
    <property type="evidence" value="ECO:0007669"/>
    <property type="project" value="InterPro"/>
</dbReference>
<dbReference type="Pfam" id="PF13476">
    <property type="entry name" value="AAA_23"/>
    <property type="match status" value="1"/>
</dbReference>
<gene>
    <name evidence="2" type="ORF">LCGC14_2275570</name>
</gene>
<dbReference type="Gene3D" id="3.40.50.300">
    <property type="entry name" value="P-loop containing nucleotide triphosphate hydrolases"/>
    <property type="match status" value="1"/>
</dbReference>
<dbReference type="InterPro" id="IPR027417">
    <property type="entry name" value="P-loop_NTPase"/>
</dbReference>
<dbReference type="InterPro" id="IPR038729">
    <property type="entry name" value="Rad50/SbcC_AAA"/>
</dbReference>
<evidence type="ECO:0000313" key="2">
    <source>
        <dbReference type="EMBL" id="KKL53426.1"/>
    </source>
</evidence>
<dbReference type="PANTHER" id="PTHR32114">
    <property type="entry name" value="ABC TRANSPORTER ABCH.3"/>
    <property type="match status" value="1"/>
</dbReference>
<dbReference type="SUPFAM" id="SSF52540">
    <property type="entry name" value="P-loop containing nucleoside triphosphate hydrolases"/>
    <property type="match status" value="1"/>
</dbReference>
<name>A0A0F9DHW5_9ZZZZ</name>
<sequence>ESFGCKNFLGYEEASVSLPKGLTLIEGFNHDFATTSSNGAGKSGLIEPIPFALFGKTIRGMEVKHGKDSVVRDASTGGGYAWVELYVENDRKLRVERYRKHKKHGNSIRVWLDGKDIVKGRSIPDTDKNIVDLIGVEFDLFIRTVVIHSRITESFSSLNDRHLRNLSESLLALPDFEALQKTATNKFNDMESKVEKSVAEVKAIASQIDDCVDHLFDLRKQETEFEEEQKNRKGVLREEDIQRAKSLLPGWKAAHFAPGFISREIAVLRAIIDNGQNTLLQEGFKKFGIDRNIKDEEFGFSENK</sequence>
<evidence type="ECO:0000259" key="1">
    <source>
        <dbReference type="Pfam" id="PF13476"/>
    </source>
</evidence>
<dbReference type="EMBL" id="LAZR01031548">
    <property type="protein sequence ID" value="KKL53426.1"/>
    <property type="molecule type" value="Genomic_DNA"/>
</dbReference>
<dbReference type="AlphaFoldDB" id="A0A0F9DHW5"/>
<organism evidence="2">
    <name type="scientific">marine sediment metagenome</name>
    <dbReference type="NCBI Taxonomy" id="412755"/>
    <lineage>
        <taxon>unclassified sequences</taxon>
        <taxon>metagenomes</taxon>
        <taxon>ecological metagenomes</taxon>
    </lineage>
</organism>
<comment type="caution">
    <text evidence="2">The sequence shown here is derived from an EMBL/GenBank/DDBJ whole genome shotgun (WGS) entry which is preliminary data.</text>
</comment>